<dbReference type="Pfam" id="PF07521">
    <property type="entry name" value="RMMBL"/>
    <property type="match status" value="1"/>
</dbReference>
<dbReference type="STRING" id="1121266.SAMN02745883_01645"/>
<organism evidence="4 5">
    <name type="scientific">Caminicella sporogenes DSM 14501</name>
    <dbReference type="NCBI Taxonomy" id="1121266"/>
    <lineage>
        <taxon>Bacteria</taxon>
        <taxon>Bacillati</taxon>
        <taxon>Bacillota</taxon>
        <taxon>Clostridia</taxon>
        <taxon>Peptostreptococcales</taxon>
        <taxon>Caminicellaceae</taxon>
        <taxon>Caminicella</taxon>
    </lineage>
</organism>
<dbReference type="InterPro" id="IPR036866">
    <property type="entry name" value="RibonucZ/Hydroxyglut_hydro"/>
</dbReference>
<dbReference type="PANTHER" id="PTHR11203:SF37">
    <property type="entry name" value="INTEGRATOR COMPLEX SUBUNIT 11"/>
    <property type="match status" value="1"/>
</dbReference>
<dbReference type="GO" id="GO:0016787">
    <property type="term" value="F:hydrolase activity"/>
    <property type="evidence" value="ECO:0007669"/>
    <property type="project" value="UniProtKB-KW"/>
</dbReference>
<evidence type="ECO:0000256" key="1">
    <source>
        <dbReference type="ARBA" id="ARBA00022801"/>
    </source>
</evidence>
<evidence type="ECO:0000313" key="4">
    <source>
        <dbReference type="EMBL" id="SHK24728.1"/>
    </source>
</evidence>
<gene>
    <name evidence="4" type="ORF">SAMN02745883_01645</name>
</gene>
<dbReference type="InterPro" id="IPR011108">
    <property type="entry name" value="RMMBL"/>
</dbReference>
<evidence type="ECO:0000259" key="3">
    <source>
        <dbReference type="SMART" id="SM01027"/>
    </source>
</evidence>
<dbReference type="Pfam" id="PF10996">
    <property type="entry name" value="Beta-Casp"/>
    <property type="match status" value="1"/>
</dbReference>
<dbReference type="SMART" id="SM01027">
    <property type="entry name" value="Beta-Casp"/>
    <property type="match status" value="1"/>
</dbReference>
<feature type="domain" description="Beta-Casp" evidence="3">
    <location>
        <begin position="253"/>
        <end position="382"/>
    </location>
</feature>
<dbReference type="Pfam" id="PF00753">
    <property type="entry name" value="Lactamase_B"/>
    <property type="match status" value="1"/>
</dbReference>
<dbReference type="AlphaFoldDB" id="A0A1M6QXA7"/>
<dbReference type="CDD" id="cd16295">
    <property type="entry name" value="TTHA0252-CPSF-like_MBL-fold"/>
    <property type="match status" value="1"/>
</dbReference>
<protein>
    <submittedName>
        <fullName evidence="4">Metallo-beta-lactamase family protein</fullName>
    </submittedName>
</protein>
<evidence type="ECO:0000259" key="2">
    <source>
        <dbReference type="SMART" id="SM00849"/>
    </source>
</evidence>
<dbReference type="RefSeq" id="WP_072967442.1">
    <property type="nucleotide sequence ID" value="NZ_FRAJ01000012.1"/>
</dbReference>
<sequence length="467" mass="53391">MKITFLGAANTVTGSNYLITTDKYKFLIDCGQFQGSKEIEKLNFKEFNFSPSEIDFLILTHAHLDHSGRIPKLVKEGFHNKIYCTRPTVDLCDILLKDSGHIHEMETELENKKRKKAGLEEISPLYTVEDAEISMQYFNPIPYDEIININRDIKLRLKDAGHLLGSAIIELWITENNTEKKLVFSGDLGTKDRPLLKNPNYITETDYLIIESTYGNRVHENASERISKLVNIILNTIKENGNVIIPSFAVGRTQEIIYELNKYNESQENSNIFSNIPIYIDSPLAISATEIFKEHINYLDEETRNYILRGKDPLDFKNLKFTHSIIESKKINVDSNPKIIISASGMCEAGRIKYHLKNNLWKENSSIIFVGYQAEGTLGREIQNGAKTVKIFDENINVNAKIYSIESFSGHADMNDLIKWIGHFNKMPKKTFIVHGEKDSTANLSNLIKENFKLDTIIPNLNESFEI</sequence>
<dbReference type="InterPro" id="IPR001279">
    <property type="entry name" value="Metallo-B-lactamas"/>
</dbReference>
<dbReference type="GO" id="GO:0004521">
    <property type="term" value="F:RNA endonuclease activity"/>
    <property type="evidence" value="ECO:0007669"/>
    <property type="project" value="TreeGrafter"/>
</dbReference>
<keyword evidence="1" id="KW-0378">Hydrolase</keyword>
<proteinExistence type="predicted"/>
<feature type="domain" description="Metallo-beta-lactamase" evidence="2">
    <location>
        <begin position="13"/>
        <end position="248"/>
    </location>
</feature>
<keyword evidence="5" id="KW-1185">Reference proteome</keyword>
<dbReference type="EMBL" id="FRAJ01000012">
    <property type="protein sequence ID" value="SHK24728.1"/>
    <property type="molecule type" value="Genomic_DNA"/>
</dbReference>
<dbReference type="SUPFAM" id="SSF56281">
    <property type="entry name" value="Metallo-hydrolase/oxidoreductase"/>
    <property type="match status" value="1"/>
</dbReference>
<evidence type="ECO:0000313" key="5">
    <source>
        <dbReference type="Proteomes" id="UP000184082"/>
    </source>
</evidence>
<dbReference type="InterPro" id="IPR050698">
    <property type="entry name" value="MBL"/>
</dbReference>
<name>A0A1M6QXA7_9FIRM</name>
<dbReference type="Gene3D" id="3.40.50.10890">
    <property type="match status" value="1"/>
</dbReference>
<dbReference type="PANTHER" id="PTHR11203">
    <property type="entry name" value="CLEAVAGE AND POLYADENYLATION SPECIFICITY FACTOR FAMILY MEMBER"/>
    <property type="match status" value="1"/>
</dbReference>
<dbReference type="SMART" id="SM00849">
    <property type="entry name" value="Lactamase_B"/>
    <property type="match status" value="1"/>
</dbReference>
<reference evidence="4 5" key="1">
    <citation type="submission" date="2016-11" db="EMBL/GenBank/DDBJ databases">
        <authorList>
            <person name="Jaros S."/>
            <person name="Januszkiewicz K."/>
            <person name="Wedrychowicz H."/>
        </authorList>
    </citation>
    <scope>NUCLEOTIDE SEQUENCE [LARGE SCALE GENOMIC DNA]</scope>
    <source>
        <strain evidence="4 5">DSM 14501</strain>
    </source>
</reference>
<dbReference type="Gene3D" id="3.60.15.10">
    <property type="entry name" value="Ribonuclease Z/Hydroxyacylglutathione hydrolase-like"/>
    <property type="match status" value="1"/>
</dbReference>
<dbReference type="Proteomes" id="UP000184082">
    <property type="component" value="Unassembled WGS sequence"/>
</dbReference>
<dbReference type="InterPro" id="IPR022712">
    <property type="entry name" value="Beta_Casp"/>
</dbReference>
<accession>A0A1M6QXA7</accession>